<evidence type="ECO:0000256" key="1">
    <source>
        <dbReference type="SAM" id="Phobius"/>
    </source>
</evidence>
<feature type="transmembrane region" description="Helical" evidence="1">
    <location>
        <begin position="12"/>
        <end position="35"/>
    </location>
</feature>
<accession>A0ABX0DTU6</accession>
<feature type="transmembrane region" description="Helical" evidence="1">
    <location>
        <begin position="85"/>
        <end position="103"/>
    </location>
</feature>
<dbReference type="Proteomes" id="UP001518140">
    <property type="component" value="Unassembled WGS sequence"/>
</dbReference>
<comment type="caution">
    <text evidence="2">The sequence shown here is derived from an EMBL/GenBank/DDBJ whole genome shotgun (WGS) entry which is preliminary data.</text>
</comment>
<keyword evidence="1" id="KW-0812">Transmembrane</keyword>
<evidence type="ECO:0000313" key="2">
    <source>
        <dbReference type="EMBL" id="NGO43309.1"/>
    </source>
</evidence>
<dbReference type="EMBL" id="JAAKZX010000037">
    <property type="protein sequence ID" value="NGO43309.1"/>
    <property type="molecule type" value="Genomic_DNA"/>
</dbReference>
<protein>
    <submittedName>
        <fullName evidence="2">Uncharacterized protein</fullName>
    </submittedName>
</protein>
<sequence>MVTGAPARMPVNVKFAVAGVWIQAFFNGFAGYFILSEVNDRLDHGQDVDGLMRPLAYISIAVALVLATCAALAPKRYGWVRNTVLVIEVFAVLSGLIGLAATATPSYAVGMALALGIAAGFSGEGGKWFER</sequence>
<dbReference type="RefSeq" id="WP_165339924.1">
    <property type="nucleotide sequence ID" value="NZ_JAAKZX010000037.1"/>
</dbReference>
<proteinExistence type="predicted"/>
<organism evidence="2 3">
    <name type="scientific">Streptomyces ureilyticus</name>
    <dbReference type="NCBI Taxonomy" id="1775131"/>
    <lineage>
        <taxon>Bacteria</taxon>
        <taxon>Bacillati</taxon>
        <taxon>Actinomycetota</taxon>
        <taxon>Actinomycetes</taxon>
        <taxon>Kitasatosporales</taxon>
        <taxon>Streptomycetaceae</taxon>
        <taxon>Streptomyces</taxon>
    </lineage>
</organism>
<gene>
    <name evidence="2" type="ORF">G6048_14450</name>
</gene>
<keyword evidence="1" id="KW-0472">Membrane</keyword>
<name>A0ABX0DTU6_9ACTN</name>
<keyword evidence="1" id="KW-1133">Transmembrane helix</keyword>
<feature type="transmembrane region" description="Helical" evidence="1">
    <location>
        <begin position="55"/>
        <end position="73"/>
    </location>
</feature>
<evidence type="ECO:0000313" key="3">
    <source>
        <dbReference type="Proteomes" id="UP001518140"/>
    </source>
</evidence>
<feature type="transmembrane region" description="Helical" evidence="1">
    <location>
        <begin position="109"/>
        <end position="129"/>
    </location>
</feature>
<keyword evidence="3" id="KW-1185">Reference proteome</keyword>
<reference evidence="2 3" key="1">
    <citation type="submission" date="2020-02" db="EMBL/GenBank/DDBJ databases">
        <title>Whole-genome analyses of novel actinobacteria.</title>
        <authorList>
            <person name="Sahin N."/>
            <person name="Tokatli A."/>
        </authorList>
    </citation>
    <scope>NUCLEOTIDE SEQUENCE [LARGE SCALE GENOMIC DNA]</scope>
    <source>
        <strain evidence="2 3">YC419</strain>
    </source>
</reference>